<feature type="region of interest" description="Disordered" evidence="1">
    <location>
        <begin position="81"/>
        <end position="101"/>
    </location>
</feature>
<sequence length="101" mass="10974">MKISDVLASLEDELTFPIDHESVIRQVGAVEIDAPDAQETETISTIIGSVGQETYASADELFTTIIGNVNDEYIGRKFYDDRGGNSSEAALEPTDEVDVSF</sequence>
<gene>
    <name evidence="2" type="ORF">NDI79_13985</name>
</gene>
<evidence type="ECO:0000313" key="2">
    <source>
        <dbReference type="EMBL" id="MDS0295284.1"/>
    </source>
</evidence>
<dbReference type="Proteomes" id="UP001254813">
    <property type="component" value="Unassembled WGS sequence"/>
</dbReference>
<dbReference type="InterPro" id="IPR043899">
    <property type="entry name" value="DUF5789"/>
</dbReference>
<comment type="caution">
    <text evidence="2">The sequence shown here is derived from an EMBL/GenBank/DDBJ whole genome shotgun (WGS) entry which is preliminary data.</text>
</comment>
<keyword evidence="3" id="KW-1185">Reference proteome</keyword>
<proteinExistence type="predicted"/>
<dbReference type="Pfam" id="PF19102">
    <property type="entry name" value="DUF5789"/>
    <property type="match status" value="1"/>
</dbReference>
<evidence type="ECO:0000313" key="3">
    <source>
        <dbReference type="Proteomes" id="UP001254813"/>
    </source>
</evidence>
<reference evidence="2 3" key="1">
    <citation type="submission" date="2022-06" db="EMBL/GenBank/DDBJ databases">
        <title>Halogeometricum sp. a new haloarchaeum isolate from saline soil.</title>
        <authorList>
            <person name="Strakova D."/>
            <person name="Galisteo C."/>
            <person name="Sanchez-Porro C."/>
            <person name="Ventosa A."/>
        </authorList>
    </citation>
    <scope>NUCLEOTIDE SEQUENCE [LARGE SCALE GENOMIC DNA]</scope>
    <source>
        <strain evidence="3">S3BR25-2</strain>
    </source>
</reference>
<name>A0ABU2G4Y4_9EURY</name>
<organism evidence="2 3">
    <name type="scientific">Halogeometricum luteum</name>
    <dbReference type="NCBI Taxonomy" id="2950537"/>
    <lineage>
        <taxon>Archaea</taxon>
        <taxon>Methanobacteriati</taxon>
        <taxon>Methanobacteriota</taxon>
        <taxon>Stenosarchaea group</taxon>
        <taxon>Halobacteria</taxon>
        <taxon>Halobacteriales</taxon>
        <taxon>Haloferacaceae</taxon>
        <taxon>Halogeometricum</taxon>
    </lineage>
</organism>
<dbReference type="RefSeq" id="WP_310929156.1">
    <property type="nucleotide sequence ID" value="NZ_JAMQOQ010000003.1"/>
</dbReference>
<protein>
    <recommendedName>
        <fullName evidence="4">DUF2795 domain-containing protein</fullName>
    </recommendedName>
</protein>
<evidence type="ECO:0000256" key="1">
    <source>
        <dbReference type="SAM" id="MobiDB-lite"/>
    </source>
</evidence>
<accession>A0ABU2G4Y4</accession>
<evidence type="ECO:0008006" key="4">
    <source>
        <dbReference type="Google" id="ProtNLM"/>
    </source>
</evidence>
<dbReference type="EMBL" id="JAMQOQ010000003">
    <property type="protein sequence ID" value="MDS0295284.1"/>
    <property type="molecule type" value="Genomic_DNA"/>
</dbReference>